<reference evidence="3 4" key="1">
    <citation type="submission" date="2024-02" db="EMBL/GenBank/DDBJ databases">
        <title>De novo assembly and annotation of 12 fungi associated with fruit tree decline syndrome in Ontario, Canada.</title>
        <authorList>
            <person name="Sulman M."/>
            <person name="Ellouze W."/>
            <person name="Ilyukhin E."/>
        </authorList>
    </citation>
    <scope>NUCLEOTIDE SEQUENCE [LARGE SCALE GENOMIC DNA]</scope>
    <source>
        <strain evidence="3 4">M97-236</strain>
    </source>
</reference>
<proteinExistence type="predicted"/>
<feature type="region of interest" description="Disordered" evidence="1">
    <location>
        <begin position="315"/>
        <end position="341"/>
    </location>
</feature>
<evidence type="ECO:0000313" key="3">
    <source>
        <dbReference type="EMBL" id="KAL1604202.1"/>
    </source>
</evidence>
<protein>
    <recommendedName>
        <fullName evidence="2">MACPF domain-containing protein</fullName>
    </recommendedName>
</protein>
<sequence>MATVYATWVHDHGRPPTIRELADLNTESWRTWKTGNRCSTIIIRTSSTHGNQIGARLELDAPLMVAGQTASSIVFYRAFTDMANVAQDDPSGEPPASPILPFNCQGLFGGIDATKSFSKGQGIRPNLFELLNLDAKEYLHQDVQWQGQGSLSGTDDHIATFSIPKYLDFVWETRFHEETVTGETKKEFQTNLTTSMGLDASVDGFGMEMNNSFNENDYSETWNKYASLYRHHQIYTLKINQSAPTKLHQYLTEHAMDTFDNGTAAEIIDTFGTHFMTKAVFGGLKRWSSTLDIRNDEVSKSLGISLGIKVAETAPVSEDGKEGTEGTKAPDSGGANISNQSETTKKLYKSLQITTTDILGGTPRSNDDEWMTSIYRNPAVINFSLRNIADLILDPVKAADVQKEADQRMQDAGVRVNHKAQIMFNSFAGVEDDHGSGAQMGKFDVLSLFWNVISVVRSDFLLMFTDISCARLNRIDGWFNIGQYATGSLSWNTDKYQGLMIRDIPDAKVQLIVRPTGVFRTWGMRSPHRLGLFGLQGPPGYISLSDAFFREEGVGLDRFEDQGMIHEQELTVEASWGSKLWDNSHTGSNDVGSAWAVDVGPFDDAKSKVLKVPDKSSPGFLFKSFSTQDTPGGKPRKLDLSKCKLLKNNFL</sequence>
<evidence type="ECO:0000313" key="4">
    <source>
        <dbReference type="Proteomes" id="UP001521222"/>
    </source>
</evidence>
<gene>
    <name evidence="3" type="ORF">SLS59_003995</name>
</gene>
<keyword evidence="4" id="KW-1185">Reference proteome</keyword>
<evidence type="ECO:0000259" key="2">
    <source>
        <dbReference type="Pfam" id="PF01823"/>
    </source>
</evidence>
<comment type="caution">
    <text evidence="3">The sequence shown here is derived from an EMBL/GenBank/DDBJ whole genome shotgun (WGS) entry which is preliminary data.</text>
</comment>
<accession>A0ABR3RIK1</accession>
<dbReference type="Pfam" id="PF01823">
    <property type="entry name" value="MACPF"/>
    <property type="match status" value="1"/>
</dbReference>
<feature type="domain" description="MACPF" evidence="2">
    <location>
        <begin position="213"/>
        <end position="393"/>
    </location>
</feature>
<dbReference type="InterPro" id="IPR020864">
    <property type="entry name" value="MACPF"/>
</dbReference>
<evidence type="ECO:0000256" key="1">
    <source>
        <dbReference type="SAM" id="MobiDB-lite"/>
    </source>
</evidence>
<name>A0ABR3RIK1_9PLEO</name>
<organism evidence="3 4">
    <name type="scientific">Nothophoma quercina</name>
    <dbReference type="NCBI Taxonomy" id="749835"/>
    <lineage>
        <taxon>Eukaryota</taxon>
        <taxon>Fungi</taxon>
        <taxon>Dikarya</taxon>
        <taxon>Ascomycota</taxon>
        <taxon>Pezizomycotina</taxon>
        <taxon>Dothideomycetes</taxon>
        <taxon>Pleosporomycetidae</taxon>
        <taxon>Pleosporales</taxon>
        <taxon>Pleosporineae</taxon>
        <taxon>Didymellaceae</taxon>
        <taxon>Nothophoma</taxon>
    </lineage>
</organism>
<dbReference type="EMBL" id="JAKIXB020000011">
    <property type="protein sequence ID" value="KAL1604202.1"/>
    <property type="molecule type" value="Genomic_DNA"/>
</dbReference>
<dbReference type="Proteomes" id="UP001521222">
    <property type="component" value="Unassembled WGS sequence"/>
</dbReference>